<keyword evidence="3 7" id="KW-0479">Metal-binding</keyword>
<dbReference type="PRINTS" id="PR01239">
    <property type="entry name" value="EP450IICYP52"/>
</dbReference>
<accession>A0AA40DR55</accession>
<dbReference type="InterPro" id="IPR002974">
    <property type="entry name" value="Cyt_P450_E_CYP52_ascomycetes"/>
</dbReference>
<comment type="cofactor">
    <cofactor evidence="1">
        <name>heme</name>
        <dbReference type="ChEBI" id="CHEBI:30413"/>
    </cofactor>
</comment>
<keyword evidence="5 7" id="KW-0408">Iron</keyword>
<dbReference type="PANTHER" id="PTHR24287">
    <property type="entry name" value="P450, PUTATIVE (EUROFUNG)-RELATED"/>
    <property type="match status" value="1"/>
</dbReference>
<dbReference type="EMBL" id="JAUIRO010000005">
    <property type="protein sequence ID" value="KAK0712475.1"/>
    <property type="molecule type" value="Genomic_DNA"/>
</dbReference>
<name>A0AA40DR55_9PEZI</name>
<evidence type="ECO:0000313" key="10">
    <source>
        <dbReference type="Proteomes" id="UP001172101"/>
    </source>
</evidence>
<dbReference type="GO" id="GO:0016712">
    <property type="term" value="F:oxidoreductase activity, acting on paired donors, with incorporation or reduction of molecular oxygen, reduced flavin or flavoprotein as one donor, and incorporation of one atom of oxygen"/>
    <property type="evidence" value="ECO:0007669"/>
    <property type="project" value="InterPro"/>
</dbReference>
<dbReference type="InterPro" id="IPR047146">
    <property type="entry name" value="Cyt_P450_E_CYP52_fungi"/>
</dbReference>
<evidence type="ECO:0000256" key="7">
    <source>
        <dbReference type="RuleBase" id="RU000461"/>
    </source>
</evidence>
<dbReference type="InterPro" id="IPR001128">
    <property type="entry name" value="Cyt_P450"/>
</dbReference>
<dbReference type="AlphaFoldDB" id="A0AA40DR55"/>
<feature type="transmembrane region" description="Helical" evidence="8">
    <location>
        <begin position="20"/>
        <end position="42"/>
    </location>
</feature>
<evidence type="ECO:0000313" key="9">
    <source>
        <dbReference type="EMBL" id="KAK0712475.1"/>
    </source>
</evidence>
<evidence type="ECO:0000256" key="1">
    <source>
        <dbReference type="ARBA" id="ARBA00001971"/>
    </source>
</evidence>
<dbReference type="Gene3D" id="1.10.630.10">
    <property type="entry name" value="Cytochrome P450"/>
    <property type="match status" value="1"/>
</dbReference>
<dbReference type="RefSeq" id="XP_060293798.1">
    <property type="nucleotide sequence ID" value="XM_060440033.1"/>
</dbReference>
<evidence type="ECO:0000256" key="5">
    <source>
        <dbReference type="ARBA" id="ARBA00023004"/>
    </source>
</evidence>
<dbReference type="InterPro" id="IPR036396">
    <property type="entry name" value="Cyt_P450_sf"/>
</dbReference>
<keyword evidence="8" id="KW-1133">Transmembrane helix</keyword>
<dbReference type="GeneID" id="85323303"/>
<gene>
    <name evidence="9" type="ORF">B0T26DRAFT_676930</name>
</gene>
<dbReference type="PANTHER" id="PTHR24287:SF18">
    <property type="entry name" value="CYTOCHROME P450 MONOOXYGENASE APDE-RELATED"/>
    <property type="match status" value="1"/>
</dbReference>
<evidence type="ECO:0000256" key="4">
    <source>
        <dbReference type="ARBA" id="ARBA00023002"/>
    </source>
</evidence>
<keyword evidence="10" id="KW-1185">Reference proteome</keyword>
<comment type="similarity">
    <text evidence="2 7">Belongs to the cytochrome P450 family.</text>
</comment>
<dbReference type="PROSITE" id="PS00086">
    <property type="entry name" value="CYTOCHROME_P450"/>
    <property type="match status" value="1"/>
</dbReference>
<keyword evidence="8" id="KW-0472">Membrane</keyword>
<dbReference type="PRINTS" id="PR00385">
    <property type="entry name" value="P450"/>
</dbReference>
<keyword evidence="7" id="KW-0349">Heme</keyword>
<dbReference type="SUPFAM" id="SSF48264">
    <property type="entry name" value="Cytochrome P450"/>
    <property type="match status" value="1"/>
</dbReference>
<comment type="caution">
    <text evidence="9">The sequence shown here is derived from an EMBL/GenBank/DDBJ whole genome shotgun (WGS) entry which is preliminary data.</text>
</comment>
<sequence length="529" mass="59804">MTAPSPPASAASNWRYSSPGAFISLRLVLVTVALGVFINFYLGRRRQTRLDEAYGAQHGCKPVVPRVPYKWPLAIDLFKIQYDALRSGHTLEAFSKYINIEGTIKFEVFGGSGLIINDPKNIEAILSTHFEDYGLGSRRIGALPLLGEGIFTQDGTAWQHSRELIRRQFVRVQKQNLRDFTTHVDELVSALADSAVDSATVVNMQPYFTEFTLGTTTQLLFGEPHSVLPKADRDALRESFDYASQIFGIRLRLADLAPLYNPPRFKKACKTVRDWATFFSDKAMRYKDTFGEEKASDKYSFLIDLWREMRDEELVRDQLLHILIAGRDTTAATIGWTFFHLVRNPDILARLQKEVADVPRDEHVTREMIARLPYLRCCLNETLRLYPQLAVNVRFAVKTTILPQGGGPDGRSPVLIPRGTGVGWSTYHLHRLESIYGRDARVYRPERWEDGELIKKAGLGGYVDFNAGPRICLGKNFALMEISYAIIRILQAFPNIRLPPGEQNLPVGEELQDLSIILFPGEGVKVQLK</sequence>
<reference evidence="9" key="1">
    <citation type="submission" date="2023-06" db="EMBL/GenBank/DDBJ databases">
        <title>Genome-scale phylogeny and comparative genomics of the fungal order Sordariales.</title>
        <authorList>
            <consortium name="Lawrence Berkeley National Laboratory"/>
            <person name="Hensen N."/>
            <person name="Bonometti L."/>
            <person name="Westerberg I."/>
            <person name="Brannstrom I.O."/>
            <person name="Guillou S."/>
            <person name="Cros-Aarteil S."/>
            <person name="Calhoun S."/>
            <person name="Haridas S."/>
            <person name="Kuo A."/>
            <person name="Mondo S."/>
            <person name="Pangilinan J."/>
            <person name="Riley R."/>
            <person name="LaButti K."/>
            <person name="Andreopoulos B."/>
            <person name="Lipzen A."/>
            <person name="Chen C."/>
            <person name="Yanf M."/>
            <person name="Daum C."/>
            <person name="Ng V."/>
            <person name="Clum A."/>
            <person name="Steindorff A."/>
            <person name="Ohm R."/>
            <person name="Martin F."/>
            <person name="Silar P."/>
            <person name="Natvig D."/>
            <person name="Lalanne C."/>
            <person name="Gautier V."/>
            <person name="Ament-velasquez S.L."/>
            <person name="Kruys A."/>
            <person name="Hutchinson M.I."/>
            <person name="Powell A.J."/>
            <person name="Barry K."/>
            <person name="Miller A.N."/>
            <person name="Grigoriev I.V."/>
            <person name="Debuchy R."/>
            <person name="Gladieux P."/>
            <person name="Thoren M.H."/>
            <person name="Johannesson H."/>
        </authorList>
    </citation>
    <scope>NUCLEOTIDE SEQUENCE</scope>
    <source>
        <strain evidence="9">SMH2392-1A</strain>
    </source>
</reference>
<evidence type="ECO:0000256" key="8">
    <source>
        <dbReference type="SAM" id="Phobius"/>
    </source>
</evidence>
<evidence type="ECO:0000256" key="3">
    <source>
        <dbReference type="ARBA" id="ARBA00022723"/>
    </source>
</evidence>
<proteinExistence type="inferred from homology"/>
<organism evidence="9 10">
    <name type="scientific">Lasiosphaeria miniovina</name>
    <dbReference type="NCBI Taxonomy" id="1954250"/>
    <lineage>
        <taxon>Eukaryota</taxon>
        <taxon>Fungi</taxon>
        <taxon>Dikarya</taxon>
        <taxon>Ascomycota</taxon>
        <taxon>Pezizomycotina</taxon>
        <taxon>Sordariomycetes</taxon>
        <taxon>Sordariomycetidae</taxon>
        <taxon>Sordariales</taxon>
        <taxon>Lasiosphaeriaceae</taxon>
        <taxon>Lasiosphaeria</taxon>
    </lineage>
</organism>
<dbReference type="Proteomes" id="UP001172101">
    <property type="component" value="Unassembled WGS sequence"/>
</dbReference>
<dbReference type="Pfam" id="PF00067">
    <property type="entry name" value="p450"/>
    <property type="match status" value="1"/>
</dbReference>
<keyword evidence="4 7" id="KW-0560">Oxidoreductase</keyword>
<keyword evidence="8" id="KW-0812">Transmembrane</keyword>
<evidence type="ECO:0000256" key="6">
    <source>
        <dbReference type="ARBA" id="ARBA00023033"/>
    </source>
</evidence>
<dbReference type="InterPro" id="IPR017972">
    <property type="entry name" value="Cyt_P450_CS"/>
</dbReference>
<dbReference type="GO" id="GO:0005506">
    <property type="term" value="F:iron ion binding"/>
    <property type="evidence" value="ECO:0007669"/>
    <property type="project" value="InterPro"/>
</dbReference>
<protein>
    <submittedName>
        <fullName evidence="9">Cytochrome P450</fullName>
    </submittedName>
</protein>
<dbReference type="CDD" id="cd11063">
    <property type="entry name" value="CYP52"/>
    <property type="match status" value="1"/>
</dbReference>
<keyword evidence="6 7" id="KW-0503">Monooxygenase</keyword>
<evidence type="ECO:0000256" key="2">
    <source>
        <dbReference type="ARBA" id="ARBA00010617"/>
    </source>
</evidence>
<dbReference type="GO" id="GO:0020037">
    <property type="term" value="F:heme binding"/>
    <property type="evidence" value="ECO:0007669"/>
    <property type="project" value="InterPro"/>
</dbReference>